<keyword evidence="3" id="KW-0687">Ribonucleoprotein</keyword>
<keyword evidence="3" id="KW-0689">Ribosomal protein</keyword>
<feature type="domain" description="N-acetyltransferase" evidence="2">
    <location>
        <begin position="169"/>
        <end position="315"/>
    </location>
</feature>
<gene>
    <name evidence="3" type="ORF">BJ976_001501</name>
</gene>
<dbReference type="Pfam" id="PF00583">
    <property type="entry name" value="Acetyltransf_1"/>
    <property type="match status" value="1"/>
</dbReference>
<name>A0A7W7L3T7_9MICC</name>
<keyword evidence="4" id="KW-1185">Reference proteome</keyword>
<dbReference type="SUPFAM" id="SSF55729">
    <property type="entry name" value="Acyl-CoA N-acyltransferases (Nat)"/>
    <property type="match status" value="1"/>
</dbReference>
<dbReference type="GO" id="GO:0005840">
    <property type="term" value="C:ribosome"/>
    <property type="evidence" value="ECO:0007669"/>
    <property type="project" value="UniProtKB-KW"/>
</dbReference>
<dbReference type="PANTHER" id="PTHR43072:SF54">
    <property type="entry name" value="GCN5-RELATED N-ACETYLTRANSFERASE"/>
    <property type="match status" value="1"/>
</dbReference>
<evidence type="ECO:0000313" key="3">
    <source>
        <dbReference type="EMBL" id="MBB4883150.1"/>
    </source>
</evidence>
<sequence>MRRLPPVPRRSPSTDRDVRAVSDGRVRPLTDADTAALAALAARDPVSNVYVESLLEAGRLAGPRGGADGTLFLGAEDPARPGELRSAVWVGSTVVPVAGDDDDAPALAAAVAALRRRFASVYGPASVVLPIGAALRAAGHRPRAVREDQPLLVRGERGAPLRDEAAPRVGVVPATPEDLDAVVPASAAMFEEELGFSPFLTGAAQYRDRVRRLVADGRVMHAPGRPVDGDPTSGVLFKADIGLLSSRCAQIQGVWLHPGHRGRGLAVPAMAEAVRLIARRAPRVSLYVNAFNTPALRTYARVGFEQRGTFATVLY</sequence>
<dbReference type="Gene3D" id="3.40.630.30">
    <property type="match status" value="1"/>
</dbReference>
<dbReference type="AlphaFoldDB" id="A0A7W7L3T7"/>
<comment type="caution">
    <text evidence="3">The sequence shown here is derived from an EMBL/GenBank/DDBJ whole genome shotgun (WGS) entry which is preliminary data.</text>
</comment>
<dbReference type="Pfam" id="PF13312">
    <property type="entry name" value="DUF4081"/>
    <property type="match status" value="1"/>
</dbReference>
<dbReference type="PANTHER" id="PTHR43072">
    <property type="entry name" value="N-ACETYLTRANSFERASE"/>
    <property type="match status" value="1"/>
</dbReference>
<organism evidence="3 4">
    <name type="scientific">Micrococcus flavus</name>
    <dbReference type="NCBI Taxonomy" id="384602"/>
    <lineage>
        <taxon>Bacteria</taxon>
        <taxon>Bacillati</taxon>
        <taxon>Actinomycetota</taxon>
        <taxon>Actinomycetes</taxon>
        <taxon>Micrococcales</taxon>
        <taxon>Micrococcaceae</taxon>
        <taxon>Micrococcus</taxon>
    </lineage>
</organism>
<evidence type="ECO:0000256" key="1">
    <source>
        <dbReference type="SAM" id="MobiDB-lite"/>
    </source>
</evidence>
<dbReference type="GO" id="GO:0016747">
    <property type="term" value="F:acyltransferase activity, transferring groups other than amino-acyl groups"/>
    <property type="evidence" value="ECO:0007669"/>
    <property type="project" value="InterPro"/>
</dbReference>
<protein>
    <submittedName>
        <fullName evidence="3">Ribosomal protein S18 acetylase RimI-like enzyme</fullName>
    </submittedName>
</protein>
<dbReference type="RefSeq" id="WP_229667134.1">
    <property type="nucleotide sequence ID" value="NZ_BMLA01000001.1"/>
</dbReference>
<feature type="compositionally biased region" description="Basic and acidic residues" evidence="1">
    <location>
        <begin position="12"/>
        <end position="24"/>
    </location>
</feature>
<feature type="region of interest" description="Disordered" evidence="1">
    <location>
        <begin position="1"/>
        <end position="24"/>
    </location>
</feature>
<dbReference type="InterPro" id="IPR000182">
    <property type="entry name" value="GNAT_dom"/>
</dbReference>
<proteinExistence type="predicted"/>
<reference evidence="3 4" key="1">
    <citation type="submission" date="2020-08" db="EMBL/GenBank/DDBJ databases">
        <title>Sequencing the genomes of 1000 actinobacteria strains.</title>
        <authorList>
            <person name="Klenk H.-P."/>
        </authorList>
    </citation>
    <scope>NUCLEOTIDE SEQUENCE [LARGE SCALE GENOMIC DNA]</scope>
    <source>
        <strain evidence="3 4">DSM 19079</strain>
    </source>
</reference>
<evidence type="ECO:0000313" key="4">
    <source>
        <dbReference type="Proteomes" id="UP000560081"/>
    </source>
</evidence>
<dbReference type="InterPro" id="IPR016181">
    <property type="entry name" value="Acyl_CoA_acyltransferase"/>
</dbReference>
<accession>A0A7W7L3T7</accession>
<dbReference type="InterPro" id="IPR025289">
    <property type="entry name" value="DUF4081"/>
</dbReference>
<dbReference type="EMBL" id="JACHMC010000001">
    <property type="protein sequence ID" value="MBB4883150.1"/>
    <property type="molecule type" value="Genomic_DNA"/>
</dbReference>
<evidence type="ECO:0000259" key="2">
    <source>
        <dbReference type="PROSITE" id="PS51186"/>
    </source>
</evidence>
<dbReference type="Proteomes" id="UP000560081">
    <property type="component" value="Unassembled WGS sequence"/>
</dbReference>
<dbReference type="PROSITE" id="PS51186">
    <property type="entry name" value="GNAT"/>
    <property type="match status" value="1"/>
</dbReference>